<keyword evidence="1" id="KW-0863">Zinc-finger</keyword>
<feature type="compositionally biased region" description="Polar residues" evidence="2">
    <location>
        <begin position="158"/>
        <end position="179"/>
    </location>
</feature>
<dbReference type="Pfam" id="PF00098">
    <property type="entry name" value="zf-CCHC"/>
    <property type="match status" value="1"/>
</dbReference>
<dbReference type="AlphaFoldDB" id="A0AAN6M896"/>
<feature type="compositionally biased region" description="Basic residues" evidence="2">
    <location>
        <begin position="9"/>
        <end position="23"/>
    </location>
</feature>
<feature type="compositionally biased region" description="Basic and acidic residues" evidence="2">
    <location>
        <begin position="24"/>
        <end position="42"/>
    </location>
</feature>
<feature type="compositionally biased region" description="Basic and acidic residues" evidence="2">
    <location>
        <begin position="118"/>
        <end position="132"/>
    </location>
</feature>
<feature type="compositionally biased region" description="Basic and acidic residues" evidence="2">
    <location>
        <begin position="88"/>
        <end position="105"/>
    </location>
</feature>
<name>A0AAN6M896_9PEZI</name>
<evidence type="ECO:0000313" key="4">
    <source>
        <dbReference type="EMBL" id="KAK3896365.1"/>
    </source>
</evidence>
<keyword evidence="1" id="KW-0862">Zinc</keyword>
<feature type="region of interest" description="Disordered" evidence="2">
    <location>
        <begin position="1"/>
        <end position="72"/>
    </location>
</feature>
<dbReference type="Gene3D" id="4.10.60.10">
    <property type="entry name" value="Zinc finger, CCHC-type"/>
    <property type="match status" value="1"/>
</dbReference>
<dbReference type="InterPro" id="IPR036875">
    <property type="entry name" value="Znf_CCHC_sf"/>
</dbReference>
<evidence type="ECO:0000259" key="3">
    <source>
        <dbReference type="PROSITE" id="PS50158"/>
    </source>
</evidence>
<dbReference type="EMBL" id="MU856755">
    <property type="protein sequence ID" value="KAK3896365.1"/>
    <property type="molecule type" value="Genomic_DNA"/>
</dbReference>
<dbReference type="PROSITE" id="PS50158">
    <property type="entry name" value="ZF_CCHC"/>
    <property type="match status" value="1"/>
</dbReference>
<dbReference type="InterPro" id="IPR001878">
    <property type="entry name" value="Znf_CCHC"/>
</dbReference>
<evidence type="ECO:0000313" key="5">
    <source>
        <dbReference type="Proteomes" id="UP001303889"/>
    </source>
</evidence>
<accession>A0AAN6M896</accession>
<dbReference type="SMART" id="SM00343">
    <property type="entry name" value="ZnF_C2HC"/>
    <property type="match status" value="1"/>
</dbReference>
<comment type="caution">
    <text evidence="4">The sequence shown here is derived from an EMBL/GenBank/DDBJ whole genome shotgun (WGS) entry which is preliminary data.</text>
</comment>
<feature type="region of interest" description="Disordered" evidence="2">
    <location>
        <begin position="87"/>
        <end position="179"/>
    </location>
</feature>
<evidence type="ECO:0000256" key="1">
    <source>
        <dbReference type="PROSITE-ProRule" id="PRU00047"/>
    </source>
</evidence>
<dbReference type="SUPFAM" id="SSF57756">
    <property type="entry name" value="Retrovirus zinc finger-like domains"/>
    <property type="match status" value="1"/>
</dbReference>
<dbReference type="GO" id="GO:0003676">
    <property type="term" value="F:nucleic acid binding"/>
    <property type="evidence" value="ECO:0007669"/>
    <property type="project" value="InterPro"/>
</dbReference>
<keyword evidence="1" id="KW-0479">Metal-binding</keyword>
<keyword evidence="5" id="KW-1185">Reference proteome</keyword>
<feature type="domain" description="CCHC-type" evidence="3">
    <location>
        <begin position="46"/>
        <end position="59"/>
    </location>
</feature>
<organism evidence="4 5">
    <name type="scientific">Staphylotrichum tortipilum</name>
    <dbReference type="NCBI Taxonomy" id="2831512"/>
    <lineage>
        <taxon>Eukaryota</taxon>
        <taxon>Fungi</taxon>
        <taxon>Dikarya</taxon>
        <taxon>Ascomycota</taxon>
        <taxon>Pezizomycotina</taxon>
        <taxon>Sordariomycetes</taxon>
        <taxon>Sordariomycetidae</taxon>
        <taxon>Sordariales</taxon>
        <taxon>Chaetomiaceae</taxon>
        <taxon>Staphylotrichum</taxon>
    </lineage>
</organism>
<reference evidence="4" key="1">
    <citation type="journal article" date="2023" name="Mol. Phylogenet. Evol.">
        <title>Genome-scale phylogeny and comparative genomics of the fungal order Sordariales.</title>
        <authorList>
            <person name="Hensen N."/>
            <person name="Bonometti L."/>
            <person name="Westerberg I."/>
            <person name="Brannstrom I.O."/>
            <person name="Guillou S."/>
            <person name="Cros-Aarteil S."/>
            <person name="Calhoun S."/>
            <person name="Haridas S."/>
            <person name="Kuo A."/>
            <person name="Mondo S."/>
            <person name="Pangilinan J."/>
            <person name="Riley R."/>
            <person name="LaButti K."/>
            <person name="Andreopoulos B."/>
            <person name="Lipzen A."/>
            <person name="Chen C."/>
            <person name="Yan M."/>
            <person name="Daum C."/>
            <person name="Ng V."/>
            <person name="Clum A."/>
            <person name="Steindorff A."/>
            <person name="Ohm R.A."/>
            <person name="Martin F."/>
            <person name="Silar P."/>
            <person name="Natvig D.O."/>
            <person name="Lalanne C."/>
            <person name="Gautier V."/>
            <person name="Ament-Velasquez S.L."/>
            <person name="Kruys A."/>
            <person name="Hutchinson M.I."/>
            <person name="Powell A.J."/>
            <person name="Barry K."/>
            <person name="Miller A.N."/>
            <person name="Grigoriev I.V."/>
            <person name="Debuchy R."/>
            <person name="Gladieux P."/>
            <person name="Hiltunen Thoren M."/>
            <person name="Johannesson H."/>
        </authorList>
    </citation>
    <scope>NUCLEOTIDE SEQUENCE</scope>
    <source>
        <strain evidence="4">CBS 103.79</strain>
    </source>
</reference>
<dbReference type="GO" id="GO:0008270">
    <property type="term" value="F:zinc ion binding"/>
    <property type="evidence" value="ECO:0007669"/>
    <property type="project" value="UniProtKB-KW"/>
</dbReference>
<sequence>MQGYQPNDKHKRHHPSTSYGHHRGPMDVDANQKDFRPRKDKSSVTCFNCGKQGHYKRECHEPKKNGWRPVPGKEVATIEKGVPFIEVSAHDAYHNPEDAIDHESQDTQEDSTAPDNGLGDREQHDARKDTRARIAAQELALAVESGNISHQDHVTEGDASTSQRNLGNDSGASLGPSQL</sequence>
<reference evidence="4" key="2">
    <citation type="submission" date="2023-05" db="EMBL/GenBank/DDBJ databases">
        <authorList>
            <consortium name="Lawrence Berkeley National Laboratory"/>
            <person name="Steindorff A."/>
            <person name="Hensen N."/>
            <person name="Bonometti L."/>
            <person name="Westerberg I."/>
            <person name="Brannstrom I.O."/>
            <person name="Guillou S."/>
            <person name="Cros-Aarteil S."/>
            <person name="Calhoun S."/>
            <person name="Haridas S."/>
            <person name="Kuo A."/>
            <person name="Mondo S."/>
            <person name="Pangilinan J."/>
            <person name="Riley R."/>
            <person name="Labutti K."/>
            <person name="Andreopoulos B."/>
            <person name="Lipzen A."/>
            <person name="Chen C."/>
            <person name="Yanf M."/>
            <person name="Daum C."/>
            <person name="Ng V."/>
            <person name="Clum A."/>
            <person name="Ohm R."/>
            <person name="Martin F."/>
            <person name="Silar P."/>
            <person name="Natvig D."/>
            <person name="Lalanne C."/>
            <person name="Gautier V."/>
            <person name="Ament-Velasquez S.L."/>
            <person name="Kruys A."/>
            <person name="Hutchinson M.I."/>
            <person name="Powell A.J."/>
            <person name="Barry K."/>
            <person name="Miller A.N."/>
            <person name="Grigoriev I.V."/>
            <person name="Debuchy R."/>
            <person name="Gladieux P."/>
            <person name="Thoren M.H."/>
            <person name="Johannesson H."/>
        </authorList>
    </citation>
    <scope>NUCLEOTIDE SEQUENCE</scope>
    <source>
        <strain evidence="4">CBS 103.79</strain>
    </source>
</reference>
<proteinExistence type="predicted"/>
<gene>
    <name evidence="4" type="ORF">C8A05DRAFT_20640</name>
</gene>
<evidence type="ECO:0000256" key="2">
    <source>
        <dbReference type="SAM" id="MobiDB-lite"/>
    </source>
</evidence>
<dbReference type="Proteomes" id="UP001303889">
    <property type="component" value="Unassembled WGS sequence"/>
</dbReference>
<protein>
    <recommendedName>
        <fullName evidence="3">CCHC-type domain-containing protein</fullName>
    </recommendedName>
</protein>
<feature type="compositionally biased region" description="Basic and acidic residues" evidence="2">
    <location>
        <begin position="55"/>
        <end position="64"/>
    </location>
</feature>